<dbReference type="PANTHER" id="PTHR35567">
    <property type="entry name" value="MALATE DEHYDROGENASE (AFU_ORTHOLOGUE AFUA_2G13800)"/>
    <property type="match status" value="1"/>
</dbReference>
<evidence type="ECO:0000313" key="2">
    <source>
        <dbReference type="EMBL" id="KAG4423575.1"/>
    </source>
</evidence>
<organism evidence="2 3">
    <name type="scientific">Cadophora malorum</name>
    <dbReference type="NCBI Taxonomy" id="108018"/>
    <lineage>
        <taxon>Eukaryota</taxon>
        <taxon>Fungi</taxon>
        <taxon>Dikarya</taxon>
        <taxon>Ascomycota</taxon>
        <taxon>Pezizomycotina</taxon>
        <taxon>Leotiomycetes</taxon>
        <taxon>Helotiales</taxon>
        <taxon>Ploettnerulaceae</taxon>
        <taxon>Cadophora</taxon>
    </lineage>
</organism>
<dbReference type="OrthoDB" id="1859733at2759"/>
<proteinExistence type="predicted"/>
<evidence type="ECO:0008006" key="4">
    <source>
        <dbReference type="Google" id="ProtNLM"/>
    </source>
</evidence>
<gene>
    <name evidence="2" type="ORF">IFR04_003257</name>
</gene>
<evidence type="ECO:0000313" key="3">
    <source>
        <dbReference type="Proteomes" id="UP000664132"/>
    </source>
</evidence>
<keyword evidence="3" id="KW-1185">Reference proteome</keyword>
<reference evidence="2" key="1">
    <citation type="submission" date="2021-02" db="EMBL/GenBank/DDBJ databases">
        <title>Genome sequence Cadophora malorum strain M34.</title>
        <authorList>
            <person name="Stefanovic E."/>
            <person name="Vu D."/>
            <person name="Scully C."/>
            <person name="Dijksterhuis J."/>
            <person name="Roader J."/>
            <person name="Houbraken J."/>
        </authorList>
    </citation>
    <scope>NUCLEOTIDE SEQUENCE</scope>
    <source>
        <strain evidence="2">M34</strain>
    </source>
</reference>
<dbReference type="InterPro" id="IPR021851">
    <property type="entry name" value="DUF3455"/>
</dbReference>
<dbReference type="AlphaFoldDB" id="A0A8H8BTJ2"/>
<keyword evidence="1" id="KW-0732">Signal</keyword>
<protein>
    <recommendedName>
        <fullName evidence="4">Malate dehydrogenase</fullName>
    </recommendedName>
</protein>
<accession>A0A8H8BTJ2</accession>
<name>A0A8H8BTJ2_9HELO</name>
<comment type="caution">
    <text evidence="2">The sequence shown here is derived from an EMBL/GenBank/DDBJ whole genome shotgun (WGS) entry which is preliminary data.</text>
</comment>
<evidence type="ECO:0000256" key="1">
    <source>
        <dbReference type="SAM" id="SignalP"/>
    </source>
</evidence>
<dbReference type="Pfam" id="PF11937">
    <property type="entry name" value="DUF3455"/>
    <property type="match status" value="1"/>
</dbReference>
<dbReference type="EMBL" id="JAFJYH010000032">
    <property type="protein sequence ID" value="KAG4423575.1"/>
    <property type="molecule type" value="Genomic_DNA"/>
</dbReference>
<dbReference type="Proteomes" id="UP000664132">
    <property type="component" value="Unassembled WGS sequence"/>
</dbReference>
<dbReference type="PANTHER" id="PTHR35567:SF3">
    <property type="entry name" value="MALATE DEHYDROGENASE"/>
    <property type="match status" value="1"/>
</dbReference>
<feature type="chain" id="PRO_5034949805" description="Malate dehydrogenase" evidence="1">
    <location>
        <begin position="25"/>
        <end position="236"/>
    </location>
</feature>
<feature type="signal peptide" evidence="1">
    <location>
        <begin position="1"/>
        <end position="24"/>
    </location>
</feature>
<sequence length="236" mass="24831">MPSIYKIFKGIILINFTLFHISSANPSALILECALTTTKPTSPLETIPIPPINAGNTQLSSPIMTLAHIAVGRGIQNYTCTGPGAAPVAIGAVATLYDATSLAYVSGNCLHQVPPRAVYLPLPPPTFTHTPKLGPLPFLGHHFFDAAGTPVFDLSPKKSILFAEKKSSIKAPLGANKGPAETGAVDWLFLTDKGGTYTSVGLSQVYRVVTAGGVGPTCLGAGVETVEYAAEYWFYK</sequence>